<evidence type="ECO:0000313" key="1">
    <source>
        <dbReference type="EMBL" id="MSA87780.1"/>
    </source>
</evidence>
<protein>
    <submittedName>
        <fullName evidence="1">Uncharacterized protein</fullName>
    </submittedName>
</protein>
<reference evidence="3 4" key="1">
    <citation type="journal article" date="2019" name="Nat. Med.">
        <title>A library of human gut bacterial isolates paired with longitudinal multiomics data enables mechanistic microbiome research.</title>
        <authorList>
            <person name="Poyet M."/>
            <person name="Groussin M."/>
            <person name="Gibbons S.M."/>
            <person name="Avila-Pacheco J."/>
            <person name="Jiang X."/>
            <person name="Kearney S.M."/>
            <person name="Perrotta A.R."/>
            <person name="Berdy B."/>
            <person name="Zhao S."/>
            <person name="Lieberman T.D."/>
            <person name="Swanson P.K."/>
            <person name="Smith M."/>
            <person name="Roesemann S."/>
            <person name="Alexander J.E."/>
            <person name="Rich S.A."/>
            <person name="Livny J."/>
            <person name="Vlamakis H."/>
            <person name="Clish C."/>
            <person name="Bullock K."/>
            <person name="Deik A."/>
            <person name="Scott J."/>
            <person name="Pierce K.A."/>
            <person name="Xavier R.J."/>
            <person name="Alm E.J."/>
        </authorList>
    </citation>
    <scope>NUCLEOTIDE SEQUENCE [LARGE SCALE GENOMIC DNA]</scope>
    <source>
        <strain evidence="1 3">BIOML-A4</strain>
        <strain evidence="2 4">BIOML-A5</strain>
    </source>
</reference>
<dbReference type="Proteomes" id="UP000433575">
    <property type="component" value="Unassembled WGS sequence"/>
</dbReference>
<dbReference type="Proteomes" id="UP000480929">
    <property type="component" value="Unassembled WGS sequence"/>
</dbReference>
<organism evidence="1 3">
    <name type="scientific">Holdemania massiliensis</name>
    <dbReference type="NCBI Taxonomy" id="1468449"/>
    <lineage>
        <taxon>Bacteria</taxon>
        <taxon>Bacillati</taxon>
        <taxon>Bacillota</taxon>
        <taxon>Erysipelotrichia</taxon>
        <taxon>Erysipelotrichales</taxon>
        <taxon>Erysipelotrichaceae</taxon>
        <taxon>Holdemania</taxon>
    </lineage>
</organism>
<name>A0A6N7S284_9FIRM</name>
<keyword evidence="4" id="KW-1185">Reference proteome</keyword>
<dbReference type="AlphaFoldDB" id="A0A6N7S284"/>
<proteinExistence type="predicted"/>
<comment type="caution">
    <text evidence="1">The sequence shown here is derived from an EMBL/GenBank/DDBJ whole genome shotgun (WGS) entry which is preliminary data.</text>
</comment>
<evidence type="ECO:0000313" key="2">
    <source>
        <dbReference type="EMBL" id="MSC31575.1"/>
    </source>
</evidence>
<evidence type="ECO:0000313" key="4">
    <source>
        <dbReference type="Proteomes" id="UP000480929"/>
    </source>
</evidence>
<dbReference type="GeneID" id="42456656"/>
<dbReference type="EMBL" id="WKPJ01000001">
    <property type="protein sequence ID" value="MSA87780.1"/>
    <property type="molecule type" value="Genomic_DNA"/>
</dbReference>
<gene>
    <name evidence="2" type="ORF">GKD88_00335</name>
    <name evidence="1" type="ORF">GKE08_00330</name>
</gene>
<evidence type="ECO:0000313" key="3">
    <source>
        <dbReference type="Proteomes" id="UP000433575"/>
    </source>
</evidence>
<accession>A0A6N7S284</accession>
<sequence>MREVVKKQKRDGKQYAAQEAAWMKALISVSDQSFLTSVLAYVKQKQLFLQRKTVWLKQRNRSEAAEFEALLQLLNAVQSRLETHICLLEQNATASRLGRQFCRRCQERSLNLRQLSECSYFTLSDLIRIERGDYEMLDSLDIEHLIELAGLNSLEELMQD</sequence>
<dbReference type="RefSeq" id="WP_147612167.1">
    <property type="nucleotide sequence ID" value="NZ_AP031450.1"/>
</dbReference>
<dbReference type="OrthoDB" id="9994736at2"/>
<dbReference type="EMBL" id="WKPI01000001">
    <property type="protein sequence ID" value="MSC31575.1"/>
    <property type="molecule type" value="Genomic_DNA"/>
</dbReference>